<organism evidence="3 4">
    <name type="scientific">Glycomyces harbinensis</name>
    <dbReference type="NCBI Taxonomy" id="58114"/>
    <lineage>
        <taxon>Bacteria</taxon>
        <taxon>Bacillati</taxon>
        <taxon>Actinomycetota</taxon>
        <taxon>Actinomycetes</taxon>
        <taxon>Glycomycetales</taxon>
        <taxon>Glycomycetaceae</taxon>
        <taxon>Glycomyces</taxon>
    </lineage>
</organism>
<feature type="compositionally biased region" description="Acidic residues" evidence="1">
    <location>
        <begin position="59"/>
        <end position="72"/>
    </location>
</feature>
<sequence>MNRALRIIFSRYGIIAIILLLVLGVIALAQTREQTPLDGAESGTEGSEGSEGEATSEAFTEDDGFATEGCEGDDCYAGEELPQEAVDRAMDFTEAWLNPDGYGPDGWYDSIVPYLTTENADLMQGVDPVSVPATEVAGEPAADGQKVAVPLDTGTLTLTMTEGSNNWTGSDWLVSAIDWEQS</sequence>
<proteinExistence type="predicted"/>
<keyword evidence="4" id="KW-1185">Reference proteome</keyword>
<feature type="transmembrane region" description="Helical" evidence="2">
    <location>
        <begin position="12"/>
        <end position="29"/>
    </location>
</feature>
<evidence type="ECO:0000256" key="1">
    <source>
        <dbReference type="SAM" id="MobiDB-lite"/>
    </source>
</evidence>
<gene>
    <name evidence="3" type="ORF">SAMN05216270_108112</name>
</gene>
<evidence type="ECO:0000313" key="4">
    <source>
        <dbReference type="Proteomes" id="UP000198949"/>
    </source>
</evidence>
<protein>
    <submittedName>
        <fullName evidence="3">Uncharacterized protein</fullName>
    </submittedName>
</protein>
<evidence type="ECO:0000313" key="3">
    <source>
        <dbReference type="EMBL" id="SDD84900.1"/>
    </source>
</evidence>
<keyword evidence="2" id="KW-1133">Transmembrane helix</keyword>
<dbReference type="RefSeq" id="WP_091036397.1">
    <property type="nucleotide sequence ID" value="NZ_FNAD01000008.1"/>
</dbReference>
<feature type="region of interest" description="Disordered" evidence="1">
    <location>
        <begin position="35"/>
        <end position="72"/>
    </location>
</feature>
<dbReference type="EMBL" id="FNAD01000008">
    <property type="protein sequence ID" value="SDD84900.1"/>
    <property type="molecule type" value="Genomic_DNA"/>
</dbReference>
<feature type="compositionally biased region" description="Low complexity" evidence="1">
    <location>
        <begin position="39"/>
        <end position="58"/>
    </location>
</feature>
<keyword evidence="2" id="KW-0812">Transmembrane</keyword>
<name>A0A1G6Y3H7_9ACTN</name>
<reference evidence="4" key="1">
    <citation type="submission" date="2016-10" db="EMBL/GenBank/DDBJ databases">
        <authorList>
            <person name="Varghese N."/>
            <person name="Submissions S."/>
        </authorList>
    </citation>
    <scope>NUCLEOTIDE SEQUENCE [LARGE SCALE GENOMIC DNA]</scope>
    <source>
        <strain evidence="4">CGMCC 4.3516</strain>
    </source>
</reference>
<dbReference type="STRING" id="58114.SAMN05216270_108112"/>
<dbReference type="AlphaFoldDB" id="A0A1G6Y3H7"/>
<dbReference type="Proteomes" id="UP000198949">
    <property type="component" value="Unassembled WGS sequence"/>
</dbReference>
<dbReference type="OrthoDB" id="3372944at2"/>
<accession>A0A1G6Y3H7</accession>
<evidence type="ECO:0000256" key="2">
    <source>
        <dbReference type="SAM" id="Phobius"/>
    </source>
</evidence>
<keyword evidence="2" id="KW-0472">Membrane</keyword>